<evidence type="ECO:0000256" key="1">
    <source>
        <dbReference type="SAM" id="MobiDB-lite"/>
    </source>
</evidence>
<comment type="caution">
    <text evidence="2">The sequence shown here is derived from an EMBL/GenBank/DDBJ whole genome shotgun (WGS) entry which is preliminary data.</text>
</comment>
<dbReference type="RefSeq" id="WP_223629545.1">
    <property type="nucleotide sequence ID" value="NZ_JAIQDJ010000008.1"/>
</dbReference>
<sequence length="91" mass="9807">MRALRHAGSTLQRVIVALLRAEPAFDKRIRGFAMHDAVLTGVETRTSSPLRITRGEDGHSRNTRGVCWAGANPRQAQAGSLIMVTAEAATP</sequence>
<evidence type="ECO:0000313" key="3">
    <source>
        <dbReference type="Proteomes" id="UP001430290"/>
    </source>
</evidence>
<keyword evidence="3" id="KW-1185">Reference proteome</keyword>
<accession>A0ABS7TGB2</accession>
<name>A0ABS7TGB2_9GAMM</name>
<evidence type="ECO:0000313" key="2">
    <source>
        <dbReference type="EMBL" id="MBZ4186865.1"/>
    </source>
</evidence>
<protein>
    <submittedName>
        <fullName evidence="2">Uncharacterized protein</fullName>
    </submittedName>
</protein>
<proteinExistence type="predicted"/>
<feature type="region of interest" description="Disordered" evidence="1">
    <location>
        <begin position="44"/>
        <end position="64"/>
    </location>
</feature>
<gene>
    <name evidence="2" type="ORF">K7B09_11095</name>
</gene>
<dbReference type="Proteomes" id="UP001430290">
    <property type="component" value="Unassembled WGS sequence"/>
</dbReference>
<dbReference type="EMBL" id="JAIQDJ010000008">
    <property type="protein sequence ID" value="MBZ4186865.1"/>
    <property type="molecule type" value="Genomic_DNA"/>
</dbReference>
<reference evidence="2" key="1">
    <citation type="submission" date="2021-09" db="EMBL/GenBank/DDBJ databases">
        <authorList>
            <person name="Wu T."/>
            <person name="Guo S.Z."/>
        </authorList>
    </citation>
    <scope>NUCLEOTIDE SEQUENCE</scope>
    <source>
        <strain evidence="2">RSS-23</strain>
    </source>
</reference>
<organism evidence="2 3">
    <name type="scientific">Thermomonas beijingensis</name>
    <dbReference type="NCBI Taxonomy" id="2872701"/>
    <lineage>
        <taxon>Bacteria</taxon>
        <taxon>Pseudomonadati</taxon>
        <taxon>Pseudomonadota</taxon>
        <taxon>Gammaproteobacteria</taxon>
        <taxon>Lysobacterales</taxon>
        <taxon>Lysobacteraceae</taxon>
        <taxon>Thermomonas</taxon>
    </lineage>
</organism>